<dbReference type="STRING" id="7217.B3M0P6"/>
<dbReference type="PhylomeDB" id="B3M0P6"/>
<gene>
    <name evidence="2" type="primary">Dana\GF17788</name>
    <name evidence="2" type="synonym">dana_GLEANR_19051</name>
    <name evidence="2" type="ORF">GF17788</name>
</gene>
<evidence type="ECO:0000313" key="3">
    <source>
        <dbReference type="Proteomes" id="UP000007801"/>
    </source>
</evidence>
<feature type="compositionally biased region" description="Polar residues" evidence="1">
    <location>
        <begin position="1"/>
        <end position="12"/>
    </location>
</feature>
<feature type="compositionally biased region" description="Basic and acidic residues" evidence="1">
    <location>
        <begin position="13"/>
        <end position="30"/>
    </location>
</feature>
<dbReference type="KEGG" id="dan:6500571"/>
<proteinExistence type="predicted"/>
<dbReference type="EMBL" id="CH902617">
    <property type="protein sequence ID" value="EDV42061.1"/>
    <property type="molecule type" value="Genomic_DNA"/>
</dbReference>
<dbReference type="Pfam" id="PF16037">
    <property type="entry name" value="DUF4790"/>
    <property type="match status" value="1"/>
</dbReference>
<evidence type="ECO:0000313" key="2">
    <source>
        <dbReference type="EMBL" id="EDV42061.1"/>
    </source>
</evidence>
<feature type="region of interest" description="Disordered" evidence="1">
    <location>
        <begin position="1"/>
        <end position="30"/>
    </location>
</feature>
<keyword evidence="3" id="KW-1185">Reference proteome</keyword>
<dbReference type="Proteomes" id="UP000007801">
    <property type="component" value="Unassembled WGS sequence"/>
</dbReference>
<dbReference type="AlphaFoldDB" id="B3M0P6"/>
<sequence>MSAFGTASSSRASIDRRTEMAEKRKTMEHIRKSKGMRTINASMFIRPSSMETRYSFTAMSRRHKNDAKYVDPDYDEKDIDLGLESYVPVYQVQFDDEKETVREPDFKRHKIPLQVRCVEMYHETRREYSRQSKKEIRLLIDNQPNADCAWQFVRIMAYTTLWPPLHTNNELKIFEDEFCRLTPKEQRRYDKIMLTNII</sequence>
<name>B3M0P6_DROAN</name>
<dbReference type="OMA" id="HKADAQY"/>
<evidence type="ECO:0000256" key="1">
    <source>
        <dbReference type="SAM" id="MobiDB-lite"/>
    </source>
</evidence>
<dbReference type="OrthoDB" id="7675754at2759"/>
<dbReference type="InParanoid" id="B3M0P6"/>
<organism evidence="2 3">
    <name type="scientific">Drosophila ananassae</name>
    <name type="common">Fruit fly</name>
    <dbReference type="NCBI Taxonomy" id="7217"/>
    <lineage>
        <taxon>Eukaryota</taxon>
        <taxon>Metazoa</taxon>
        <taxon>Ecdysozoa</taxon>
        <taxon>Arthropoda</taxon>
        <taxon>Hexapoda</taxon>
        <taxon>Insecta</taxon>
        <taxon>Pterygota</taxon>
        <taxon>Neoptera</taxon>
        <taxon>Endopterygota</taxon>
        <taxon>Diptera</taxon>
        <taxon>Brachycera</taxon>
        <taxon>Muscomorpha</taxon>
        <taxon>Ephydroidea</taxon>
        <taxon>Drosophilidae</taxon>
        <taxon>Drosophila</taxon>
        <taxon>Sophophora</taxon>
    </lineage>
</organism>
<accession>B3M0P6</accession>
<dbReference type="HOGENOM" id="CLU_1385498_0_0_1"/>
<dbReference type="InterPro" id="IPR032004">
    <property type="entry name" value="DUF4790"/>
</dbReference>
<protein>
    <submittedName>
        <fullName evidence="2">Uncharacterized protein</fullName>
    </submittedName>
</protein>
<dbReference type="GeneID" id="6500571"/>
<reference evidence="2 3" key="1">
    <citation type="journal article" date="2007" name="Nature">
        <title>Evolution of genes and genomes on the Drosophila phylogeny.</title>
        <authorList>
            <consortium name="Drosophila 12 Genomes Consortium"/>
            <person name="Clark A.G."/>
            <person name="Eisen M.B."/>
            <person name="Smith D.R."/>
            <person name="Bergman C.M."/>
            <person name="Oliver B."/>
            <person name="Markow T.A."/>
            <person name="Kaufman T.C."/>
            <person name="Kellis M."/>
            <person name="Gelbart W."/>
            <person name="Iyer V.N."/>
            <person name="Pollard D.A."/>
            <person name="Sackton T.B."/>
            <person name="Larracuente A.M."/>
            <person name="Singh N.D."/>
            <person name="Abad J.P."/>
            <person name="Abt D.N."/>
            <person name="Adryan B."/>
            <person name="Aguade M."/>
            <person name="Akashi H."/>
            <person name="Anderson W.W."/>
            <person name="Aquadro C.F."/>
            <person name="Ardell D.H."/>
            <person name="Arguello R."/>
            <person name="Artieri C.G."/>
            <person name="Barbash D.A."/>
            <person name="Barker D."/>
            <person name="Barsanti P."/>
            <person name="Batterham P."/>
            <person name="Batzoglou S."/>
            <person name="Begun D."/>
            <person name="Bhutkar A."/>
            <person name="Blanco E."/>
            <person name="Bosak S.A."/>
            <person name="Bradley R.K."/>
            <person name="Brand A.D."/>
            <person name="Brent M.R."/>
            <person name="Brooks A.N."/>
            <person name="Brown R.H."/>
            <person name="Butlin R.K."/>
            <person name="Caggese C."/>
            <person name="Calvi B.R."/>
            <person name="Bernardo de Carvalho A."/>
            <person name="Caspi A."/>
            <person name="Castrezana S."/>
            <person name="Celniker S.E."/>
            <person name="Chang J.L."/>
            <person name="Chapple C."/>
            <person name="Chatterji S."/>
            <person name="Chinwalla A."/>
            <person name="Civetta A."/>
            <person name="Clifton S.W."/>
            <person name="Comeron J.M."/>
            <person name="Costello J.C."/>
            <person name="Coyne J.A."/>
            <person name="Daub J."/>
            <person name="David R.G."/>
            <person name="Delcher A.L."/>
            <person name="Delehaunty K."/>
            <person name="Do C.B."/>
            <person name="Ebling H."/>
            <person name="Edwards K."/>
            <person name="Eickbush T."/>
            <person name="Evans J.D."/>
            <person name="Filipski A."/>
            <person name="Findeiss S."/>
            <person name="Freyhult E."/>
            <person name="Fulton L."/>
            <person name="Fulton R."/>
            <person name="Garcia A.C."/>
            <person name="Gardiner A."/>
            <person name="Garfield D.A."/>
            <person name="Garvin B.E."/>
            <person name="Gibson G."/>
            <person name="Gilbert D."/>
            <person name="Gnerre S."/>
            <person name="Godfrey J."/>
            <person name="Good R."/>
            <person name="Gotea V."/>
            <person name="Gravely B."/>
            <person name="Greenberg A.J."/>
            <person name="Griffiths-Jones S."/>
            <person name="Gross S."/>
            <person name="Guigo R."/>
            <person name="Gustafson E.A."/>
            <person name="Haerty W."/>
            <person name="Hahn M.W."/>
            <person name="Halligan D.L."/>
            <person name="Halpern A.L."/>
            <person name="Halter G.M."/>
            <person name="Han M.V."/>
            <person name="Heger A."/>
            <person name="Hillier L."/>
            <person name="Hinrichs A.S."/>
            <person name="Holmes I."/>
            <person name="Hoskins R.A."/>
            <person name="Hubisz M.J."/>
            <person name="Hultmark D."/>
            <person name="Huntley M.A."/>
            <person name="Jaffe D.B."/>
            <person name="Jagadeeshan S."/>
            <person name="Jeck W.R."/>
            <person name="Johnson J."/>
            <person name="Jones C.D."/>
            <person name="Jordan W.C."/>
            <person name="Karpen G.H."/>
            <person name="Kataoka E."/>
            <person name="Keightley P.D."/>
            <person name="Kheradpour P."/>
            <person name="Kirkness E.F."/>
            <person name="Koerich L.B."/>
            <person name="Kristiansen K."/>
            <person name="Kudrna D."/>
            <person name="Kulathinal R.J."/>
            <person name="Kumar S."/>
            <person name="Kwok R."/>
            <person name="Lander E."/>
            <person name="Langley C.H."/>
            <person name="Lapoint R."/>
            <person name="Lazzaro B.P."/>
            <person name="Lee S.J."/>
            <person name="Levesque L."/>
            <person name="Li R."/>
            <person name="Lin C.F."/>
            <person name="Lin M.F."/>
            <person name="Lindblad-Toh K."/>
            <person name="Llopart A."/>
            <person name="Long M."/>
            <person name="Low L."/>
            <person name="Lozovsky E."/>
            <person name="Lu J."/>
            <person name="Luo M."/>
            <person name="Machado C.A."/>
            <person name="Makalowski W."/>
            <person name="Marzo M."/>
            <person name="Matsuda M."/>
            <person name="Matzkin L."/>
            <person name="McAllister B."/>
            <person name="McBride C.S."/>
            <person name="McKernan B."/>
            <person name="McKernan K."/>
            <person name="Mendez-Lago M."/>
            <person name="Minx P."/>
            <person name="Mollenhauer M.U."/>
            <person name="Montooth K."/>
            <person name="Mount S.M."/>
            <person name="Mu X."/>
            <person name="Myers E."/>
            <person name="Negre B."/>
            <person name="Newfeld S."/>
            <person name="Nielsen R."/>
            <person name="Noor M.A."/>
            <person name="O'Grady P."/>
            <person name="Pachter L."/>
            <person name="Papaceit M."/>
            <person name="Parisi M.J."/>
            <person name="Parisi M."/>
            <person name="Parts L."/>
            <person name="Pedersen J.S."/>
            <person name="Pesole G."/>
            <person name="Phillippy A.M."/>
            <person name="Ponting C.P."/>
            <person name="Pop M."/>
            <person name="Porcelli D."/>
            <person name="Powell J.R."/>
            <person name="Prohaska S."/>
            <person name="Pruitt K."/>
            <person name="Puig M."/>
            <person name="Quesneville H."/>
            <person name="Ram K.R."/>
            <person name="Rand D."/>
            <person name="Rasmussen M.D."/>
            <person name="Reed L.K."/>
            <person name="Reenan R."/>
            <person name="Reily A."/>
            <person name="Remington K.A."/>
            <person name="Rieger T.T."/>
            <person name="Ritchie M.G."/>
            <person name="Robin C."/>
            <person name="Rogers Y.H."/>
            <person name="Rohde C."/>
            <person name="Rozas J."/>
            <person name="Rubenfield M.J."/>
            <person name="Ruiz A."/>
            <person name="Russo S."/>
            <person name="Salzberg S.L."/>
            <person name="Sanchez-Gracia A."/>
            <person name="Saranga D.J."/>
            <person name="Sato H."/>
            <person name="Schaeffer S.W."/>
            <person name="Schatz M.C."/>
            <person name="Schlenke T."/>
            <person name="Schwartz R."/>
            <person name="Segarra C."/>
            <person name="Singh R.S."/>
            <person name="Sirot L."/>
            <person name="Sirota M."/>
            <person name="Sisneros N.B."/>
            <person name="Smith C.D."/>
            <person name="Smith T.F."/>
            <person name="Spieth J."/>
            <person name="Stage D.E."/>
            <person name="Stark A."/>
            <person name="Stephan W."/>
            <person name="Strausberg R.L."/>
            <person name="Strempel S."/>
            <person name="Sturgill D."/>
            <person name="Sutton G."/>
            <person name="Sutton G.G."/>
            <person name="Tao W."/>
            <person name="Teichmann S."/>
            <person name="Tobari Y.N."/>
            <person name="Tomimura Y."/>
            <person name="Tsolas J.M."/>
            <person name="Valente V.L."/>
            <person name="Venter E."/>
            <person name="Venter J.C."/>
            <person name="Vicario S."/>
            <person name="Vieira F.G."/>
            <person name="Vilella A.J."/>
            <person name="Villasante A."/>
            <person name="Walenz B."/>
            <person name="Wang J."/>
            <person name="Wasserman M."/>
            <person name="Watts T."/>
            <person name="Wilson D."/>
            <person name="Wilson R.K."/>
            <person name="Wing R.A."/>
            <person name="Wolfner M.F."/>
            <person name="Wong A."/>
            <person name="Wong G.K."/>
            <person name="Wu C.I."/>
            <person name="Wu G."/>
            <person name="Yamamoto D."/>
            <person name="Yang H.P."/>
            <person name="Yang S.P."/>
            <person name="Yorke J.A."/>
            <person name="Yoshida K."/>
            <person name="Zdobnov E."/>
            <person name="Zhang P."/>
            <person name="Zhang Y."/>
            <person name="Zimin A.V."/>
            <person name="Baldwin J."/>
            <person name="Abdouelleil A."/>
            <person name="Abdulkadir J."/>
            <person name="Abebe A."/>
            <person name="Abera B."/>
            <person name="Abreu J."/>
            <person name="Acer S.C."/>
            <person name="Aftuck L."/>
            <person name="Alexander A."/>
            <person name="An P."/>
            <person name="Anderson E."/>
            <person name="Anderson S."/>
            <person name="Arachi H."/>
            <person name="Azer M."/>
            <person name="Bachantsang P."/>
            <person name="Barry A."/>
            <person name="Bayul T."/>
            <person name="Berlin A."/>
            <person name="Bessette D."/>
            <person name="Bloom T."/>
            <person name="Blye J."/>
            <person name="Boguslavskiy L."/>
            <person name="Bonnet C."/>
            <person name="Boukhgalter B."/>
            <person name="Bourzgui I."/>
            <person name="Brown A."/>
            <person name="Cahill P."/>
            <person name="Channer S."/>
            <person name="Cheshatsang Y."/>
            <person name="Chuda L."/>
            <person name="Citroen M."/>
            <person name="Collymore A."/>
            <person name="Cooke P."/>
            <person name="Costello M."/>
            <person name="D'Aco K."/>
            <person name="Daza R."/>
            <person name="De Haan G."/>
            <person name="DeGray S."/>
            <person name="DeMaso C."/>
            <person name="Dhargay N."/>
            <person name="Dooley K."/>
            <person name="Dooley E."/>
            <person name="Doricent M."/>
            <person name="Dorje P."/>
            <person name="Dorjee K."/>
            <person name="Dupes A."/>
            <person name="Elong R."/>
            <person name="Falk J."/>
            <person name="Farina A."/>
            <person name="Faro S."/>
            <person name="Ferguson D."/>
            <person name="Fisher S."/>
            <person name="Foley C.D."/>
            <person name="Franke A."/>
            <person name="Friedrich D."/>
            <person name="Gadbois L."/>
            <person name="Gearin G."/>
            <person name="Gearin C.R."/>
            <person name="Giannoukos G."/>
            <person name="Goode T."/>
            <person name="Graham J."/>
            <person name="Grandbois E."/>
            <person name="Grewal S."/>
            <person name="Gyaltsen K."/>
            <person name="Hafez N."/>
            <person name="Hagos B."/>
            <person name="Hall J."/>
            <person name="Henson C."/>
            <person name="Hollinger A."/>
            <person name="Honan T."/>
            <person name="Huard M.D."/>
            <person name="Hughes L."/>
            <person name="Hurhula B."/>
            <person name="Husby M.E."/>
            <person name="Kamat A."/>
            <person name="Kanga B."/>
            <person name="Kashin S."/>
            <person name="Khazanovich D."/>
            <person name="Kisner P."/>
            <person name="Lance K."/>
            <person name="Lara M."/>
            <person name="Lee W."/>
            <person name="Lennon N."/>
            <person name="Letendre F."/>
            <person name="LeVine R."/>
            <person name="Lipovsky A."/>
            <person name="Liu X."/>
            <person name="Liu J."/>
            <person name="Liu S."/>
            <person name="Lokyitsang T."/>
            <person name="Lokyitsang Y."/>
            <person name="Lubonja R."/>
            <person name="Lui A."/>
            <person name="MacDonald P."/>
            <person name="Magnisalis V."/>
            <person name="Maru K."/>
            <person name="Matthews C."/>
            <person name="McCusker W."/>
            <person name="McDonough S."/>
            <person name="Mehta T."/>
            <person name="Meldrim J."/>
            <person name="Meneus L."/>
            <person name="Mihai O."/>
            <person name="Mihalev A."/>
            <person name="Mihova T."/>
            <person name="Mittelman R."/>
            <person name="Mlenga V."/>
            <person name="Montmayeur A."/>
            <person name="Mulrain L."/>
            <person name="Navidi A."/>
            <person name="Naylor J."/>
            <person name="Negash T."/>
            <person name="Nguyen T."/>
            <person name="Nguyen N."/>
            <person name="Nicol R."/>
            <person name="Norbu C."/>
            <person name="Norbu N."/>
            <person name="Novod N."/>
            <person name="O'Neill B."/>
            <person name="Osman S."/>
            <person name="Markiewicz E."/>
            <person name="Oyono O.L."/>
            <person name="Patti C."/>
            <person name="Phunkhang P."/>
            <person name="Pierre F."/>
            <person name="Priest M."/>
            <person name="Raghuraman S."/>
            <person name="Rege F."/>
            <person name="Reyes R."/>
            <person name="Rise C."/>
            <person name="Rogov P."/>
            <person name="Ross K."/>
            <person name="Ryan E."/>
            <person name="Settipalli S."/>
            <person name="Shea T."/>
            <person name="Sherpa N."/>
            <person name="Shi L."/>
            <person name="Shih D."/>
            <person name="Sparrow T."/>
            <person name="Spaulding J."/>
            <person name="Stalker J."/>
            <person name="Stange-Thomann N."/>
            <person name="Stavropoulos S."/>
            <person name="Stone C."/>
            <person name="Strader C."/>
            <person name="Tesfaye S."/>
            <person name="Thomson T."/>
            <person name="Thoulutsang Y."/>
            <person name="Thoulutsang D."/>
            <person name="Topham K."/>
            <person name="Topping I."/>
            <person name="Tsamla T."/>
            <person name="Vassiliev H."/>
            <person name="Vo A."/>
            <person name="Wangchuk T."/>
            <person name="Wangdi T."/>
            <person name="Weiand M."/>
            <person name="Wilkinson J."/>
            <person name="Wilson A."/>
            <person name="Yadav S."/>
            <person name="Young G."/>
            <person name="Yu Q."/>
            <person name="Zembek L."/>
            <person name="Zhong D."/>
            <person name="Zimmer A."/>
            <person name="Zwirko Z."/>
            <person name="Jaffe D.B."/>
            <person name="Alvarez P."/>
            <person name="Brockman W."/>
            <person name="Butler J."/>
            <person name="Chin C."/>
            <person name="Gnerre S."/>
            <person name="Grabherr M."/>
            <person name="Kleber M."/>
            <person name="Mauceli E."/>
            <person name="MacCallum I."/>
        </authorList>
    </citation>
    <scope>NUCLEOTIDE SEQUENCE [LARGE SCALE GENOMIC DNA]</scope>
    <source>
        <strain evidence="3">Tucson 14024-0371.13</strain>
    </source>
</reference>